<accession>A0A0D2KIU2</accession>
<name>A0A0D2KIU2_9CHLO</name>
<evidence type="ECO:0000313" key="1">
    <source>
        <dbReference type="EMBL" id="KIY95693.1"/>
    </source>
</evidence>
<dbReference type="AlphaFoldDB" id="A0A0D2KIU2"/>
<keyword evidence="2" id="KW-1185">Reference proteome</keyword>
<dbReference type="KEGG" id="mng:MNEG_12270"/>
<sequence>MIPDTRPQPPPTTATAAQAELAWARRNRPELLEQPEVAARVKMMQQAEAQLEPRREAVAQLEEAIKIAGNLDLGSL</sequence>
<dbReference type="OrthoDB" id="10614273at2759"/>
<dbReference type="Proteomes" id="UP000054498">
    <property type="component" value="Unassembled WGS sequence"/>
</dbReference>
<protein>
    <submittedName>
        <fullName evidence="1">Uncharacterized protein</fullName>
    </submittedName>
</protein>
<reference evidence="1 2" key="1">
    <citation type="journal article" date="2013" name="BMC Genomics">
        <title>Reconstruction of the lipid metabolism for the microalga Monoraphidium neglectum from its genome sequence reveals characteristics suitable for biofuel production.</title>
        <authorList>
            <person name="Bogen C."/>
            <person name="Al-Dilaimi A."/>
            <person name="Albersmeier A."/>
            <person name="Wichmann J."/>
            <person name="Grundmann M."/>
            <person name="Rupp O."/>
            <person name="Lauersen K.J."/>
            <person name="Blifernez-Klassen O."/>
            <person name="Kalinowski J."/>
            <person name="Goesmann A."/>
            <person name="Mussgnug J.H."/>
            <person name="Kruse O."/>
        </authorList>
    </citation>
    <scope>NUCLEOTIDE SEQUENCE [LARGE SCALE GENOMIC DNA]</scope>
    <source>
        <strain evidence="1 2">SAG 48.87</strain>
    </source>
</reference>
<dbReference type="RefSeq" id="XP_013894713.1">
    <property type="nucleotide sequence ID" value="XM_014039259.1"/>
</dbReference>
<proteinExistence type="predicted"/>
<evidence type="ECO:0000313" key="2">
    <source>
        <dbReference type="Proteomes" id="UP000054498"/>
    </source>
</evidence>
<dbReference type="EMBL" id="KK103375">
    <property type="protein sequence ID" value="KIY95693.1"/>
    <property type="molecule type" value="Genomic_DNA"/>
</dbReference>
<gene>
    <name evidence="1" type="ORF">MNEG_12270</name>
</gene>
<dbReference type="GeneID" id="25729616"/>
<organism evidence="1 2">
    <name type="scientific">Monoraphidium neglectum</name>
    <dbReference type="NCBI Taxonomy" id="145388"/>
    <lineage>
        <taxon>Eukaryota</taxon>
        <taxon>Viridiplantae</taxon>
        <taxon>Chlorophyta</taxon>
        <taxon>core chlorophytes</taxon>
        <taxon>Chlorophyceae</taxon>
        <taxon>CS clade</taxon>
        <taxon>Sphaeropleales</taxon>
        <taxon>Selenastraceae</taxon>
        <taxon>Monoraphidium</taxon>
    </lineage>
</organism>